<dbReference type="AlphaFoldDB" id="A0A0S7WFG7"/>
<dbReference type="Proteomes" id="UP000051124">
    <property type="component" value="Unassembled WGS sequence"/>
</dbReference>
<comment type="caution">
    <text evidence="1">The sequence shown here is derived from an EMBL/GenBank/DDBJ whole genome shotgun (WGS) entry which is preliminary data.</text>
</comment>
<gene>
    <name evidence="1" type="ORF">AMJ40_06635</name>
</gene>
<evidence type="ECO:0000313" key="2">
    <source>
        <dbReference type="Proteomes" id="UP000051124"/>
    </source>
</evidence>
<accession>A0A0S7WFG7</accession>
<organism evidence="1 2">
    <name type="scientific">candidate division TA06 bacterium DG_26</name>
    <dbReference type="NCBI Taxonomy" id="1703771"/>
    <lineage>
        <taxon>Bacteria</taxon>
        <taxon>Bacteria division TA06</taxon>
    </lineage>
</organism>
<evidence type="ECO:0000313" key="1">
    <source>
        <dbReference type="EMBL" id="KPJ48906.1"/>
    </source>
</evidence>
<proteinExistence type="predicted"/>
<dbReference type="EMBL" id="LIZT01000086">
    <property type="protein sequence ID" value="KPJ48906.1"/>
    <property type="molecule type" value="Genomic_DNA"/>
</dbReference>
<name>A0A0S7WFG7_UNCT6</name>
<evidence type="ECO:0008006" key="3">
    <source>
        <dbReference type="Google" id="ProtNLM"/>
    </source>
</evidence>
<reference evidence="1 2" key="1">
    <citation type="journal article" date="2015" name="Microbiome">
        <title>Genomic resolution of linkages in carbon, nitrogen, and sulfur cycling among widespread estuary sediment bacteria.</title>
        <authorList>
            <person name="Baker B.J."/>
            <person name="Lazar C.S."/>
            <person name="Teske A.P."/>
            <person name="Dick G.J."/>
        </authorList>
    </citation>
    <scope>NUCLEOTIDE SEQUENCE [LARGE SCALE GENOMIC DNA]</scope>
    <source>
        <strain evidence="1">DG_26</strain>
    </source>
</reference>
<protein>
    <recommendedName>
        <fullName evidence="3">Outer membrane protein beta-barrel domain-containing protein</fullName>
    </recommendedName>
</protein>
<sequence>MIIAALIIGLIGAHQNIHAIEIGIGVDYLVPADHRLEQGVGYDFYMMFDYNDYLSYGIMFRQLSISGEENDRTVVLDASEHLFSLWYEVFELVYLRAAVGGSKVLVSAGSGTSGATILSELALGLEKANRRGELTSKFYTEVGYRLRPCNQDYFGTGDPVTDLGGVIAKAGVAIGF</sequence>